<organism evidence="2 3">
    <name type="scientific">Cyanobacterium aponinum 0216</name>
    <dbReference type="NCBI Taxonomy" id="2676140"/>
    <lineage>
        <taxon>Bacteria</taxon>
        <taxon>Bacillati</taxon>
        <taxon>Cyanobacteriota</taxon>
        <taxon>Cyanophyceae</taxon>
        <taxon>Oscillatoriophycideae</taxon>
        <taxon>Chroococcales</taxon>
        <taxon>Geminocystaceae</taxon>
        <taxon>Cyanobacterium</taxon>
    </lineage>
</organism>
<dbReference type="Proteomes" id="UP000437131">
    <property type="component" value="Unassembled WGS sequence"/>
</dbReference>
<name>A0A844GU45_9CHRO</name>
<feature type="domain" description="CARDB" evidence="1">
    <location>
        <begin position="278"/>
        <end position="360"/>
    </location>
</feature>
<evidence type="ECO:0000313" key="2">
    <source>
        <dbReference type="EMBL" id="MTF38571.1"/>
    </source>
</evidence>
<evidence type="ECO:0000259" key="1">
    <source>
        <dbReference type="Pfam" id="PF07705"/>
    </source>
</evidence>
<sequence length="368" mass="41271">MAKLFVANTITDLILGDIDEHLPINRIPLSGTVLGLGTTTATDNGELVFLPDFEQNKTSIYKCNPTDGKTYSLSPTSEVDHFPYVCFTNDISKEGIEIDISNFNITNSSLTEIVTQSINQCGVKANYYGVYIESTWSSVVLTIASKLCLWQWARMKNFVSDDIFSAEDNIYTSLQHFYCADQEHPDNPMKYLGKANSWRLIGMYASEPKTGLVTVPQPNQNLHIHGICKEKNWGGHVHHEHKMGKLLHIDSLIIYPLQEVEVIESDLTIKDTVWLDDNLVFTVVNQGLLDVSNLQIHIVPNNQYSSYIGCRIPWLSAGNSFQINIPKNKIKLKTGKNIINIIADPDNLILEANENNNIMTLEVSISPV</sequence>
<dbReference type="RefSeq" id="WP_155083458.1">
    <property type="nucleotide sequence ID" value="NZ_WMIA01000006.1"/>
</dbReference>
<evidence type="ECO:0000313" key="3">
    <source>
        <dbReference type="Proteomes" id="UP000437131"/>
    </source>
</evidence>
<dbReference type="InterPro" id="IPR013783">
    <property type="entry name" value="Ig-like_fold"/>
</dbReference>
<dbReference type="Pfam" id="PF07705">
    <property type="entry name" value="CARDB"/>
    <property type="match status" value="1"/>
</dbReference>
<dbReference type="Gene3D" id="2.60.40.10">
    <property type="entry name" value="Immunoglobulins"/>
    <property type="match status" value="1"/>
</dbReference>
<dbReference type="AlphaFoldDB" id="A0A844GU45"/>
<proteinExistence type="predicted"/>
<dbReference type="EMBL" id="WMIA01000006">
    <property type="protein sequence ID" value="MTF38571.1"/>
    <property type="molecule type" value="Genomic_DNA"/>
</dbReference>
<dbReference type="InterPro" id="IPR011635">
    <property type="entry name" value="CARDB"/>
</dbReference>
<gene>
    <name evidence="2" type="ORF">GGC33_06500</name>
</gene>
<accession>A0A844GU45</accession>
<reference evidence="2 3" key="1">
    <citation type="submission" date="2019-11" db="EMBL/GenBank/DDBJ databases">
        <title>Isolation of a new High Light Tolerant Cyanobacteria.</title>
        <authorList>
            <person name="Dobson Z."/>
            <person name="Vaughn N."/>
            <person name="Vaughn M."/>
            <person name="Fromme P."/>
            <person name="Mazor Y."/>
        </authorList>
    </citation>
    <scope>NUCLEOTIDE SEQUENCE [LARGE SCALE GENOMIC DNA]</scope>
    <source>
        <strain evidence="2 3">0216</strain>
    </source>
</reference>
<protein>
    <recommendedName>
        <fullName evidence="1">CARDB domain-containing protein</fullName>
    </recommendedName>
</protein>
<comment type="caution">
    <text evidence="2">The sequence shown here is derived from an EMBL/GenBank/DDBJ whole genome shotgun (WGS) entry which is preliminary data.</text>
</comment>